<keyword evidence="3" id="KW-1185">Reference proteome</keyword>
<keyword evidence="1" id="KW-0812">Transmembrane</keyword>
<evidence type="ECO:0000313" key="3">
    <source>
        <dbReference type="Proteomes" id="UP000193978"/>
    </source>
</evidence>
<evidence type="ECO:0000256" key="1">
    <source>
        <dbReference type="SAM" id="Phobius"/>
    </source>
</evidence>
<dbReference type="Proteomes" id="UP000193978">
    <property type="component" value="Chromosome"/>
</dbReference>
<organism evidence="2 3">
    <name type="scientific">Methylocystis bryophila</name>
    <dbReference type="NCBI Taxonomy" id="655015"/>
    <lineage>
        <taxon>Bacteria</taxon>
        <taxon>Pseudomonadati</taxon>
        <taxon>Pseudomonadota</taxon>
        <taxon>Alphaproteobacteria</taxon>
        <taxon>Hyphomicrobiales</taxon>
        <taxon>Methylocystaceae</taxon>
        <taxon>Methylocystis</taxon>
    </lineage>
</organism>
<dbReference type="AlphaFoldDB" id="A0A1W6MVR4"/>
<reference evidence="2 3" key="1">
    <citation type="submission" date="2017-02" db="EMBL/GenBank/DDBJ databases">
        <authorList>
            <person name="Peterson S.W."/>
        </authorList>
    </citation>
    <scope>NUCLEOTIDE SEQUENCE [LARGE SCALE GENOMIC DNA]</scope>
    <source>
        <strain evidence="2 3">S285</strain>
    </source>
</reference>
<sequence length="184" mass="20270">MSLDVALVISFVVWLLFILPDLRSLAAMISIVVAIGVAVMLIIDKRSSHAWVELQETERQAERQKETARAAAVNLNAIELRHETITKSSYGYSNGDQGFTFKANVKNNAATPISALVIAFTAYDCPTATVPVVECEAIGHNSSQIEIDVPPAEVRAVMFSFQMKNFPSTRGVLTWRTQVASMRR</sequence>
<keyword evidence="1" id="KW-0472">Membrane</keyword>
<gene>
    <name evidence="2" type="ORF">B1812_12095</name>
</gene>
<proteinExistence type="predicted"/>
<dbReference type="EMBL" id="CP019948">
    <property type="protein sequence ID" value="ARN81693.1"/>
    <property type="molecule type" value="Genomic_DNA"/>
</dbReference>
<evidence type="ECO:0000313" key="2">
    <source>
        <dbReference type="EMBL" id="ARN81693.1"/>
    </source>
</evidence>
<accession>A0A1W6MVR4</accession>
<feature type="transmembrane region" description="Helical" evidence="1">
    <location>
        <begin position="5"/>
        <end position="20"/>
    </location>
</feature>
<name>A0A1W6MVR4_9HYPH</name>
<keyword evidence="1" id="KW-1133">Transmembrane helix</keyword>
<dbReference type="RefSeq" id="WP_085771810.1">
    <property type="nucleotide sequence ID" value="NZ_AP027149.1"/>
</dbReference>
<dbReference type="KEGG" id="mbry:B1812_12095"/>
<feature type="transmembrane region" description="Helical" evidence="1">
    <location>
        <begin position="26"/>
        <end position="43"/>
    </location>
</feature>
<protein>
    <submittedName>
        <fullName evidence="2">Uncharacterized protein</fullName>
    </submittedName>
</protein>